<keyword evidence="1" id="KW-0805">Transcription regulation</keyword>
<dbReference type="GO" id="GO:0000976">
    <property type="term" value="F:transcription cis-regulatory region binding"/>
    <property type="evidence" value="ECO:0007669"/>
    <property type="project" value="TreeGrafter"/>
</dbReference>
<evidence type="ECO:0000313" key="6">
    <source>
        <dbReference type="Proteomes" id="UP000324536"/>
    </source>
</evidence>
<evidence type="ECO:0000313" key="5">
    <source>
        <dbReference type="EMBL" id="QEO18615.1"/>
    </source>
</evidence>
<dbReference type="InterPro" id="IPR018060">
    <property type="entry name" value="HTH_AraC"/>
</dbReference>
<dbReference type="PROSITE" id="PS01124">
    <property type="entry name" value="HTH_ARAC_FAMILY_2"/>
    <property type="match status" value="1"/>
</dbReference>
<evidence type="ECO:0000256" key="1">
    <source>
        <dbReference type="ARBA" id="ARBA00023015"/>
    </source>
</evidence>
<dbReference type="OrthoDB" id="9805730at2"/>
<dbReference type="Pfam" id="PF12833">
    <property type="entry name" value="HTH_18"/>
    <property type="match status" value="1"/>
</dbReference>
<evidence type="ECO:0000259" key="4">
    <source>
        <dbReference type="PROSITE" id="PS01124"/>
    </source>
</evidence>
<dbReference type="Pfam" id="PF12625">
    <property type="entry name" value="Arabinose_bd"/>
    <property type="match status" value="1"/>
</dbReference>
<dbReference type="Proteomes" id="UP000324536">
    <property type="component" value="Chromosome"/>
</dbReference>
<evidence type="ECO:0000256" key="2">
    <source>
        <dbReference type="ARBA" id="ARBA00023125"/>
    </source>
</evidence>
<organism evidence="5 6">
    <name type="scientific">Acetobacter vaccinii</name>
    <dbReference type="NCBI Taxonomy" id="2592655"/>
    <lineage>
        <taxon>Bacteria</taxon>
        <taxon>Pseudomonadati</taxon>
        <taxon>Pseudomonadota</taxon>
        <taxon>Alphaproteobacteria</taxon>
        <taxon>Acetobacterales</taxon>
        <taxon>Acetobacteraceae</taxon>
        <taxon>Acetobacter</taxon>
    </lineage>
</organism>
<dbReference type="KEGG" id="acek:FLP30_06755"/>
<dbReference type="SMART" id="SM00342">
    <property type="entry name" value="HTH_ARAC"/>
    <property type="match status" value="1"/>
</dbReference>
<dbReference type="PRINTS" id="PR00032">
    <property type="entry name" value="HTHARAC"/>
</dbReference>
<keyword evidence="6" id="KW-1185">Reference proteome</keyword>
<feature type="domain" description="HTH araC/xylS-type" evidence="4">
    <location>
        <begin position="245"/>
        <end position="343"/>
    </location>
</feature>
<dbReference type="PANTHER" id="PTHR47894:SF4">
    <property type="entry name" value="HTH-TYPE TRANSCRIPTIONAL REGULATOR GADX"/>
    <property type="match status" value="1"/>
</dbReference>
<dbReference type="InterPro" id="IPR032687">
    <property type="entry name" value="AraC-type_N"/>
</dbReference>
<dbReference type="AlphaFoldDB" id="A0A5C1YSE4"/>
<keyword evidence="3" id="KW-0804">Transcription</keyword>
<name>A0A5C1YSE4_9PROT</name>
<sequence>MAPADSASPPGVLAAAAAGVERFMTERGGDIDRIAGRAGLCTRQFAMPTDRLSLDGYCRLFHEAARETGDGNLGLWFGQQFQPQMLGLIGFVALLSATVEEAVSNLATHFGYHQALTHTRLVRAGPLIRLEYAILDPAITERRHDAELTLGMFTNLLRHALGPDWTPQAVCFTHPQPEQANAHRDAFQADVHFGQSVNALVFRTADLHRPMPDANPVMLDIMRASLIALARGHTPAVAQPQTLREQAHALILRDLPTGANTIATLAAQLDMPTWTLQRRLAEQGLSYSSLLESVRYAEAQRLLRLPEHDISTITTQLGYSETSAFSRAFRKWSGLSPRHWRQKAGLGDR</sequence>
<dbReference type="GO" id="GO:0003700">
    <property type="term" value="F:DNA-binding transcription factor activity"/>
    <property type="evidence" value="ECO:0007669"/>
    <property type="project" value="InterPro"/>
</dbReference>
<protein>
    <submittedName>
        <fullName evidence="5">AraC family transcriptional regulator</fullName>
    </submittedName>
</protein>
<dbReference type="InterPro" id="IPR020449">
    <property type="entry name" value="Tscrpt_reg_AraC-type_HTH"/>
</dbReference>
<dbReference type="PANTHER" id="PTHR47894">
    <property type="entry name" value="HTH-TYPE TRANSCRIPTIONAL REGULATOR GADX"/>
    <property type="match status" value="1"/>
</dbReference>
<dbReference type="EMBL" id="CP043506">
    <property type="protein sequence ID" value="QEO18615.1"/>
    <property type="molecule type" value="Genomic_DNA"/>
</dbReference>
<proteinExistence type="predicted"/>
<dbReference type="RefSeq" id="WP_149280274.1">
    <property type="nucleotide sequence ID" value="NZ_CP043506.1"/>
</dbReference>
<keyword evidence="2" id="KW-0238">DNA-binding</keyword>
<dbReference type="InterPro" id="IPR009057">
    <property type="entry name" value="Homeodomain-like_sf"/>
</dbReference>
<gene>
    <name evidence="5" type="ORF">FLP30_06755</name>
</gene>
<dbReference type="SUPFAM" id="SSF46689">
    <property type="entry name" value="Homeodomain-like"/>
    <property type="match status" value="1"/>
</dbReference>
<reference evidence="5 6" key="1">
    <citation type="submission" date="2019-09" db="EMBL/GenBank/DDBJ databases">
        <title>Genome sequencing of strain KACC 21233.</title>
        <authorList>
            <person name="Heo J."/>
            <person name="Kim S.-J."/>
            <person name="Kim J.-S."/>
            <person name="Hong S.-B."/>
            <person name="Kwon S.-W."/>
        </authorList>
    </citation>
    <scope>NUCLEOTIDE SEQUENCE [LARGE SCALE GENOMIC DNA]</scope>
    <source>
        <strain evidence="5 6">KACC 21233</strain>
    </source>
</reference>
<evidence type="ECO:0000256" key="3">
    <source>
        <dbReference type="ARBA" id="ARBA00023163"/>
    </source>
</evidence>
<dbReference type="GO" id="GO:0005829">
    <property type="term" value="C:cytosol"/>
    <property type="evidence" value="ECO:0007669"/>
    <property type="project" value="TreeGrafter"/>
</dbReference>
<dbReference type="Gene3D" id="1.10.10.60">
    <property type="entry name" value="Homeodomain-like"/>
    <property type="match status" value="1"/>
</dbReference>
<accession>A0A5C1YSE4</accession>